<evidence type="ECO:0000256" key="2">
    <source>
        <dbReference type="ARBA" id="ARBA00005318"/>
    </source>
</evidence>
<dbReference type="GO" id="GO:0009276">
    <property type="term" value="C:Gram-negative-bacterium-type cell wall"/>
    <property type="evidence" value="ECO:0007669"/>
    <property type="project" value="InterPro"/>
</dbReference>
<gene>
    <name evidence="12" type="ORF">CR103_17370</name>
</gene>
<dbReference type="CDD" id="cd24017">
    <property type="entry name" value="ASKHA_T2SSL_N"/>
    <property type="match status" value="1"/>
</dbReference>
<protein>
    <submittedName>
        <fullName evidence="12">General secretion pathway protein GspL</fullName>
    </submittedName>
</protein>
<dbReference type="Proteomes" id="UP000228593">
    <property type="component" value="Unassembled WGS sequence"/>
</dbReference>
<dbReference type="Gene3D" id="3.30.420.380">
    <property type="match status" value="1"/>
</dbReference>
<dbReference type="GO" id="GO:0015627">
    <property type="term" value="C:type II protein secretion system complex"/>
    <property type="evidence" value="ECO:0007669"/>
    <property type="project" value="InterPro"/>
</dbReference>
<proteinExistence type="inferred from homology"/>
<evidence type="ECO:0000256" key="6">
    <source>
        <dbReference type="ARBA" id="ARBA00022692"/>
    </source>
</evidence>
<dbReference type="SUPFAM" id="SSF53067">
    <property type="entry name" value="Actin-like ATPase domain"/>
    <property type="match status" value="1"/>
</dbReference>
<evidence type="ECO:0000256" key="4">
    <source>
        <dbReference type="ARBA" id="ARBA00022475"/>
    </source>
</evidence>
<dbReference type="NCBIfam" id="TIGR01709">
    <property type="entry name" value="typeII_sec_gspL"/>
    <property type="match status" value="1"/>
</dbReference>
<comment type="subcellular location">
    <subcellularLocation>
        <location evidence="1">Cell inner membrane</location>
        <topology evidence="1">Single-pass membrane protein</topology>
    </subcellularLocation>
</comment>
<dbReference type="AlphaFoldDB" id="A0A2G8SXU9"/>
<dbReference type="Pfam" id="PF12693">
    <property type="entry name" value="GspL_C"/>
    <property type="match status" value="1"/>
</dbReference>
<feature type="domain" description="GspL periplasmic" evidence="11">
    <location>
        <begin position="249"/>
        <end position="381"/>
    </location>
</feature>
<dbReference type="Pfam" id="PF05134">
    <property type="entry name" value="T2SSL"/>
    <property type="match status" value="1"/>
</dbReference>
<evidence type="ECO:0000256" key="7">
    <source>
        <dbReference type="ARBA" id="ARBA00022927"/>
    </source>
</evidence>
<keyword evidence="13" id="KW-1185">Reference proteome</keyword>
<evidence type="ECO:0000256" key="9">
    <source>
        <dbReference type="ARBA" id="ARBA00023136"/>
    </source>
</evidence>
<dbReference type="PIRSF" id="PIRSF015761">
    <property type="entry name" value="Protein_L"/>
    <property type="match status" value="1"/>
</dbReference>
<evidence type="ECO:0000259" key="10">
    <source>
        <dbReference type="Pfam" id="PF05134"/>
    </source>
</evidence>
<dbReference type="RefSeq" id="WP_099917211.1">
    <property type="nucleotide sequence ID" value="NZ_BMHS01000023.1"/>
</dbReference>
<dbReference type="OrthoDB" id="8557903at2"/>
<name>A0A2G8SXU9_9BURK</name>
<reference evidence="12 13" key="1">
    <citation type="submission" date="2017-10" db="EMBL/GenBank/DDBJ databases">
        <title>Massilia psychrophilum sp. nov., a novel purple-pigmented bacterium isolated from Tianshan glacier, Xinjiang Municipality, China.</title>
        <authorList>
            <person name="Wang H."/>
        </authorList>
    </citation>
    <scope>NUCLEOTIDE SEQUENCE [LARGE SCALE GENOMIC DNA]</scope>
    <source>
        <strain evidence="12 13">JCM 30813</strain>
    </source>
</reference>
<dbReference type="InterPro" id="IPR043129">
    <property type="entry name" value="ATPase_NBD"/>
</dbReference>
<accession>A0A2G8SXU9</accession>
<evidence type="ECO:0000256" key="1">
    <source>
        <dbReference type="ARBA" id="ARBA00004377"/>
    </source>
</evidence>
<keyword evidence="6" id="KW-0812">Transmembrane</keyword>
<evidence type="ECO:0000259" key="11">
    <source>
        <dbReference type="Pfam" id="PF12693"/>
    </source>
</evidence>
<organism evidence="12 13">
    <name type="scientific">Massilia psychrophila</name>
    <dbReference type="NCBI Taxonomy" id="1603353"/>
    <lineage>
        <taxon>Bacteria</taxon>
        <taxon>Pseudomonadati</taxon>
        <taxon>Pseudomonadota</taxon>
        <taxon>Betaproteobacteria</taxon>
        <taxon>Burkholderiales</taxon>
        <taxon>Oxalobacteraceae</taxon>
        <taxon>Telluria group</taxon>
        <taxon>Massilia</taxon>
    </lineage>
</organism>
<keyword evidence="7" id="KW-0653">Protein transport</keyword>
<comment type="caution">
    <text evidence="12">The sequence shown here is derived from an EMBL/GenBank/DDBJ whole genome shotgun (WGS) entry which is preliminary data.</text>
</comment>
<evidence type="ECO:0000256" key="8">
    <source>
        <dbReference type="ARBA" id="ARBA00022989"/>
    </source>
</evidence>
<evidence type="ECO:0000256" key="3">
    <source>
        <dbReference type="ARBA" id="ARBA00022448"/>
    </source>
</evidence>
<evidence type="ECO:0000313" key="13">
    <source>
        <dbReference type="Proteomes" id="UP000228593"/>
    </source>
</evidence>
<sequence>MTTLYIRLPARVDGESGLSRFALVADSGAVDRQGEGLLRGLGDLVAASRRVVLLLAATDVTMLQVKAPPLSAARLKAALPSLVEEQVLGDPADCVLTVAPAQSDEGLRSVAVVQRAWLEPLVRAVLALGARQVAALPAQLCLPLLPGNVSACVSQSEIVVRDGLYFGLGLAIASTPEMALQTARELAGDAPLTLYVPGEELAQYQALAGDAGPGLTLEADAWQHWIAGSKTTTLDLVPGLGAAGASATDWQRWRWPIRLALLALVVNLAGLNYQWLQLKREADALRQANLQIYKAAFPKDTVIQDPVLQMRANIARAKAAGGQVGTDEFSYLAAAFGEAARALPRPVAVASLDYRERALSVKVKPESADPGVVGTLRSALAGRGLGLTEAAPATWQVRNTGAKP</sequence>
<keyword evidence="4" id="KW-1003">Cell membrane</keyword>
<dbReference type="InterPro" id="IPR007812">
    <property type="entry name" value="T2SS_protein-GspL"/>
</dbReference>
<evidence type="ECO:0000256" key="5">
    <source>
        <dbReference type="ARBA" id="ARBA00022519"/>
    </source>
</evidence>
<evidence type="ECO:0000313" key="12">
    <source>
        <dbReference type="EMBL" id="PIL38581.1"/>
    </source>
</evidence>
<dbReference type="EMBL" id="PDOB01000033">
    <property type="protein sequence ID" value="PIL38581.1"/>
    <property type="molecule type" value="Genomic_DNA"/>
</dbReference>
<dbReference type="GO" id="GO:0005886">
    <property type="term" value="C:plasma membrane"/>
    <property type="evidence" value="ECO:0007669"/>
    <property type="project" value="UniProtKB-SubCell"/>
</dbReference>
<keyword evidence="5" id="KW-0997">Cell inner membrane</keyword>
<keyword evidence="3" id="KW-0813">Transport</keyword>
<keyword evidence="9" id="KW-0472">Membrane</keyword>
<dbReference type="InterPro" id="IPR025691">
    <property type="entry name" value="GspL_pp_dom"/>
</dbReference>
<feature type="domain" description="GspL cytoplasmic actin-ATPase-like" evidence="10">
    <location>
        <begin position="46"/>
        <end position="176"/>
    </location>
</feature>
<keyword evidence="8" id="KW-1133">Transmembrane helix</keyword>
<comment type="similarity">
    <text evidence="2">Belongs to the GSP L family.</text>
</comment>
<dbReference type="GO" id="GO:0015628">
    <property type="term" value="P:protein secretion by the type II secretion system"/>
    <property type="evidence" value="ECO:0007669"/>
    <property type="project" value="InterPro"/>
</dbReference>
<dbReference type="InterPro" id="IPR024230">
    <property type="entry name" value="GspL_cyto_dom"/>
</dbReference>